<evidence type="ECO:0000256" key="4">
    <source>
        <dbReference type="ARBA" id="ARBA00022490"/>
    </source>
</evidence>
<feature type="region of interest" description="C-terminal regulatory PFK domain 2" evidence="14">
    <location>
        <begin position="562"/>
        <end position="929"/>
    </location>
</feature>
<keyword evidence="4 14" id="KW-0963">Cytoplasm</keyword>
<comment type="cofactor">
    <cofactor evidence="1 14">
        <name>Mg(2+)</name>
        <dbReference type="ChEBI" id="CHEBI:18420"/>
    </cofactor>
</comment>
<dbReference type="GO" id="GO:0005524">
    <property type="term" value="F:ATP binding"/>
    <property type="evidence" value="ECO:0007669"/>
    <property type="project" value="UniProtKB-KW"/>
</dbReference>
<dbReference type="PANTHER" id="PTHR13697">
    <property type="entry name" value="PHOSPHOFRUCTOKINASE"/>
    <property type="match status" value="1"/>
</dbReference>
<dbReference type="GO" id="GO:0048029">
    <property type="term" value="F:monosaccharide binding"/>
    <property type="evidence" value="ECO:0007669"/>
    <property type="project" value="TreeGrafter"/>
</dbReference>
<dbReference type="Pfam" id="PF00365">
    <property type="entry name" value="PFK"/>
    <property type="match status" value="3"/>
</dbReference>
<feature type="active site" description="Proton acceptor" evidence="14">
    <location>
        <position position="323"/>
    </location>
</feature>
<comment type="similarity">
    <text evidence="15">Belongs to the phosphofructokinase type A (PFKA) family. ATP-dependent PFK group I subfamily. Eukaryotic two domain clade "E" sub-subfamily.</text>
</comment>
<dbReference type="PANTHER" id="PTHR13697:SF4">
    <property type="entry name" value="ATP-DEPENDENT 6-PHOSPHOFRUCTOKINASE"/>
    <property type="match status" value="1"/>
</dbReference>
<feature type="binding site" evidence="14">
    <location>
        <position position="358"/>
    </location>
    <ligand>
        <name>substrate</name>
        <note>ligand shared between dimeric partners</note>
    </ligand>
</feature>
<comment type="similarity">
    <text evidence="14">Belongs to the phosphofructokinase type A (PFKA) family. ATP-dependent PFK group I subfamily. Eukaryotic two domain clade 'E' sub-subfamily.</text>
</comment>
<reference evidence="18" key="1">
    <citation type="submission" date="2017-08" db="EMBL/GenBank/DDBJ databases">
        <authorList>
            <person name="Cuomo C."/>
            <person name="Billmyre B."/>
            <person name="Heitman J."/>
        </authorList>
    </citation>
    <scope>NUCLEOTIDE SEQUENCE</scope>
    <source>
        <strain evidence="18">CBS 12478</strain>
    </source>
</reference>
<evidence type="ECO:0000259" key="17">
    <source>
        <dbReference type="Pfam" id="PF00365"/>
    </source>
</evidence>
<dbReference type="InterPro" id="IPR035966">
    <property type="entry name" value="PKF_sf"/>
</dbReference>
<evidence type="ECO:0000313" key="19">
    <source>
        <dbReference type="Proteomes" id="UP000322225"/>
    </source>
</evidence>
<dbReference type="PRINTS" id="PR00476">
    <property type="entry name" value="PHFRCTKINASE"/>
</dbReference>
<keyword evidence="10 14" id="KW-0067">ATP-binding</keyword>
<proteinExistence type="inferred from homology"/>
<dbReference type="GO" id="GO:0005739">
    <property type="term" value="C:mitochondrion"/>
    <property type="evidence" value="ECO:0007669"/>
    <property type="project" value="TreeGrafter"/>
</dbReference>
<protein>
    <recommendedName>
        <fullName evidence="14">ATP-dependent 6-phosphofructokinase</fullName>
        <shortName evidence="14">ATP-PFK</shortName>
        <shortName evidence="14">Phosphofructokinase</shortName>
        <ecNumber evidence="14">2.7.1.11</ecNumber>
    </recommendedName>
    <alternativeName>
        <fullName evidence="14">Phosphohexokinase</fullName>
    </alternativeName>
</protein>
<feature type="binding site" description="in other chain" evidence="14">
    <location>
        <begin position="365"/>
        <end position="367"/>
    </location>
    <ligand>
        <name>substrate</name>
        <note>ligand shared between dimeric partners</note>
    </ligand>
</feature>
<dbReference type="GO" id="GO:0030388">
    <property type="term" value="P:fructose 1,6-bisphosphate metabolic process"/>
    <property type="evidence" value="ECO:0007669"/>
    <property type="project" value="TreeGrafter"/>
</dbReference>
<feature type="domain" description="Phosphofructokinase" evidence="17">
    <location>
        <begin position="222"/>
        <end position="482"/>
    </location>
</feature>
<dbReference type="RefSeq" id="XP_031860601.1">
    <property type="nucleotide sequence ID" value="XM_032005089.1"/>
</dbReference>
<keyword evidence="8 14" id="KW-0547">Nucleotide-binding</keyword>
<organism evidence="18 19">
    <name type="scientific">Kwoniella shandongensis</name>
    <dbReference type="NCBI Taxonomy" id="1734106"/>
    <lineage>
        <taxon>Eukaryota</taxon>
        <taxon>Fungi</taxon>
        <taxon>Dikarya</taxon>
        <taxon>Basidiomycota</taxon>
        <taxon>Agaricomycotina</taxon>
        <taxon>Tremellomycetes</taxon>
        <taxon>Tremellales</taxon>
        <taxon>Cryptococcaceae</taxon>
        <taxon>Kwoniella</taxon>
    </lineage>
</organism>
<keyword evidence="19" id="KW-1185">Reference proteome</keyword>
<dbReference type="FunFam" id="3.40.50.460:FF:000007">
    <property type="entry name" value="ATP-dependent 6-phosphofructokinase"/>
    <property type="match status" value="1"/>
</dbReference>
<feature type="binding site" description="in other chain" evidence="14">
    <location>
        <begin position="456"/>
        <end position="459"/>
    </location>
    <ligand>
        <name>substrate</name>
        <note>ligand shared between dimeric partners</note>
    </ligand>
</feature>
<dbReference type="InterPro" id="IPR009161">
    <property type="entry name" value="6-Pfructokinase_euk"/>
</dbReference>
<feature type="binding site" description="in other chain" evidence="14">
    <location>
        <begin position="733"/>
        <end position="735"/>
    </location>
    <ligand>
        <name>beta-D-fructose 2,6-bisphosphate</name>
        <dbReference type="ChEBI" id="CHEBI:58579"/>
        <note>allosteric activator; ligand shared between dimeric partners</note>
    </ligand>
</feature>
<dbReference type="KEGG" id="ksn:43589230"/>
<comment type="caution">
    <text evidence="14">Lacks conserved residue(s) required for the propagation of feature annotation.</text>
</comment>
<evidence type="ECO:0000256" key="1">
    <source>
        <dbReference type="ARBA" id="ARBA00001946"/>
    </source>
</evidence>
<evidence type="ECO:0000256" key="7">
    <source>
        <dbReference type="ARBA" id="ARBA00022723"/>
    </source>
</evidence>
<evidence type="ECO:0000256" key="15">
    <source>
        <dbReference type="PIRNR" id="PIRNR000533"/>
    </source>
</evidence>
<dbReference type="AlphaFoldDB" id="A0A5M6BYA3"/>
<comment type="catalytic activity">
    <reaction evidence="13 14 15">
        <text>beta-D-fructose 6-phosphate + ATP = beta-D-fructose 1,6-bisphosphate + ADP + H(+)</text>
        <dbReference type="Rhea" id="RHEA:16109"/>
        <dbReference type="ChEBI" id="CHEBI:15378"/>
        <dbReference type="ChEBI" id="CHEBI:30616"/>
        <dbReference type="ChEBI" id="CHEBI:32966"/>
        <dbReference type="ChEBI" id="CHEBI:57634"/>
        <dbReference type="ChEBI" id="CHEBI:456216"/>
        <dbReference type="EC" id="2.7.1.11"/>
    </reaction>
</comment>
<feature type="compositionally biased region" description="Low complexity" evidence="16">
    <location>
        <begin position="120"/>
        <end position="132"/>
    </location>
</feature>
<feature type="binding site" description="in other chain" evidence="14">
    <location>
        <begin position="321"/>
        <end position="323"/>
    </location>
    <ligand>
        <name>substrate</name>
        <note>ligand shared between dimeric partners</note>
    </ligand>
</feature>
<name>A0A5M6BYA3_9TREE</name>
<dbReference type="PIRSF" id="PIRSF000533">
    <property type="entry name" value="ATP_PFK_euk"/>
    <property type="match status" value="1"/>
</dbReference>
<evidence type="ECO:0000256" key="6">
    <source>
        <dbReference type="ARBA" id="ARBA00022679"/>
    </source>
</evidence>
<keyword evidence="6 14" id="KW-0808">Transferase</keyword>
<keyword evidence="5 14" id="KW-0021">Allosteric enzyme</keyword>
<evidence type="ECO:0000256" key="13">
    <source>
        <dbReference type="ARBA" id="ARBA00048070"/>
    </source>
</evidence>
<evidence type="ECO:0000256" key="5">
    <source>
        <dbReference type="ARBA" id="ARBA00022533"/>
    </source>
</evidence>
<feature type="region of interest" description="N-terminal catalytic PFK domain 1" evidence="14">
    <location>
        <begin position="1"/>
        <end position="548"/>
    </location>
</feature>
<accession>A0A5M6BYA3</accession>
<comment type="pathway">
    <text evidence="3 14 15">Carbohydrate degradation; glycolysis; D-glyceraldehyde 3-phosphate and glycerone phosphate from D-glucose: step 3/4.</text>
</comment>
<dbReference type="GO" id="GO:0061621">
    <property type="term" value="P:canonical glycolysis"/>
    <property type="evidence" value="ECO:0007669"/>
    <property type="project" value="TreeGrafter"/>
</dbReference>
<dbReference type="InterPro" id="IPR000023">
    <property type="entry name" value="Phosphofructokinase_dom"/>
</dbReference>
<evidence type="ECO:0000256" key="16">
    <source>
        <dbReference type="SAM" id="MobiDB-lite"/>
    </source>
</evidence>
<dbReference type="SUPFAM" id="SSF53784">
    <property type="entry name" value="Phosphofructokinase"/>
    <property type="match status" value="3"/>
</dbReference>
<comment type="subunit">
    <text evidence="14">Homotetramer.</text>
</comment>
<feature type="compositionally biased region" description="Basic and acidic residues" evidence="16">
    <location>
        <begin position="9"/>
        <end position="22"/>
    </location>
</feature>
<keyword evidence="12 14" id="KW-0324">Glycolysis</keyword>
<feature type="binding site" description="in other chain" evidence="14">
    <location>
        <begin position="688"/>
        <end position="692"/>
    </location>
    <ligand>
        <name>beta-D-fructose 2,6-bisphosphate</name>
        <dbReference type="ChEBI" id="CHEBI:58579"/>
        <note>allosteric activator; ligand shared between dimeric partners</note>
    </ligand>
</feature>
<dbReference type="GO" id="GO:0046872">
    <property type="term" value="F:metal ion binding"/>
    <property type="evidence" value="ECO:0007669"/>
    <property type="project" value="UniProtKB-KW"/>
</dbReference>
<feature type="binding site" description="in other chain" evidence="14">
    <location>
        <position position="422"/>
    </location>
    <ligand>
        <name>substrate</name>
        <note>ligand shared between dimeric partners</note>
    </ligand>
</feature>
<feature type="domain" description="Phosphofructokinase" evidence="17">
    <location>
        <begin position="562"/>
        <end position="851"/>
    </location>
</feature>
<feature type="binding site" evidence="14">
    <location>
        <position position="276"/>
    </location>
    <ligand>
        <name>Mg(2+)</name>
        <dbReference type="ChEBI" id="CHEBI:18420"/>
        <note>catalytic</note>
    </ligand>
</feature>
<dbReference type="GO" id="GO:0016208">
    <property type="term" value="F:AMP binding"/>
    <property type="evidence" value="ECO:0007669"/>
    <property type="project" value="TreeGrafter"/>
</dbReference>
<dbReference type="HAMAP" id="MF_03184">
    <property type="entry name" value="Phosphofructokinase_I_E"/>
    <property type="match status" value="1"/>
</dbReference>
<dbReference type="GO" id="GO:0005945">
    <property type="term" value="C:6-phosphofructokinase complex"/>
    <property type="evidence" value="ECO:0007669"/>
    <property type="project" value="TreeGrafter"/>
</dbReference>
<dbReference type="EC" id="2.7.1.11" evidence="14"/>
<reference evidence="18" key="2">
    <citation type="submission" date="2024-01" db="EMBL/GenBank/DDBJ databases">
        <title>Comparative genomics of Cryptococcus and Kwoniella reveals pathogenesis evolution and contrasting modes of karyotype evolution via chromosome fusion or intercentromeric recombination.</title>
        <authorList>
            <person name="Coelho M.A."/>
            <person name="David-Palma M."/>
            <person name="Shea T."/>
            <person name="Bowers K."/>
            <person name="McGinley-Smith S."/>
            <person name="Mohammad A.W."/>
            <person name="Gnirke A."/>
            <person name="Yurkov A.M."/>
            <person name="Nowrousian M."/>
            <person name="Sun S."/>
            <person name="Cuomo C.A."/>
            <person name="Heitman J."/>
        </authorList>
    </citation>
    <scope>NUCLEOTIDE SEQUENCE</scope>
    <source>
        <strain evidence="18">CBS 12478</strain>
    </source>
</reference>
<dbReference type="GO" id="GO:0042802">
    <property type="term" value="F:identical protein binding"/>
    <property type="evidence" value="ECO:0007669"/>
    <property type="project" value="TreeGrafter"/>
</dbReference>
<feature type="binding site" evidence="14">
    <location>
        <begin position="275"/>
        <end position="278"/>
    </location>
    <ligand>
        <name>ATP</name>
        <dbReference type="ChEBI" id="CHEBI:30616"/>
    </ligand>
</feature>
<feature type="domain" description="Phosphofructokinase" evidence="17">
    <location>
        <begin position="53"/>
        <end position="101"/>
    </location>
</feature>
<feature type="binding site" evidence="14">
    <location>
        <begin position="245"/>
        <end position="246"/>
    </location>
    <ligand>
        <name>ATP</name>
        <dbReference type="ChEBI" id="CHEBI:30616"/>
    </ligand>
</feature>
<evidence type="ECO:0000256" key="8">
    <source>
        <dbReference type="ARBA" id="ARBA00022741"/>
    </source>
</evidence>
<comment type="activity regulation">
    <text evidence="14">Allosterically activated by ADP, AMP, or fructose 2,6-bisphosphate, and allosterically inhibited by ATP or citrate.</text>
</comment>
<dbReference type="InterPro" id="IPR015912">
    <property type="entry name" value="Phosphofructokinase_CS"/>
</dbReference>
<feature type="binding site" evidence="14">
    <location>
        <position position="450"/>
    </location>
    <ligand>
        <name>substrate</name>
        <note>ligand shared between dimeric partners</note>
    </ligand>
</feature>
<feature type="region of interest" description="Disordered" evidence="16">
    <location>
        <begin position="1"/>
        <end position="51"/>
    </location>
</feature>
<feature type="compositionally biased region" description="Acidic residues" evidence="16">
    <location>
        <begin position="23"/>
        <end position="38"/>
    </location>
</feature>
<comment type="function">
    <text evidence="14">Catalyzes the phosphorylation of D-fructose 6-phosphate to fructose 1,6-bisphosphate by ATP, the first committing step of glycolysis.</text>
</comment>
<evidence type="ECO:0000256" key="3">
    <source>
        <dbReference type="ARBA" id="ARBA00004679"/>
    </source>
</evidence>
<dbReference type="NCBIfam" id="TIGR02478">
    <property type="entry name" value="6PF1K_euk"/>
    <property type="match status" value="1"/>
</dbReference>
<dbReference type="Gene3D" id="3.40.50.450">
    <property type="match status" value="3"/>
</dbReference>
<dbReference type="Gene3D" id="3.40.50.460">
    <property type="entry name" value="Phosphofructokinase domain"/>
    <property type="match status" value="2"/>
</dbReference>
<feature type="region of interest" description="Disordered" evidence="16">
    <location>
        <begin position="97"/>
        <end position="132"/>
    </location>
</feature>
<feature type="binding site" description="in other chain" evidence="14">
    <location>
        <position position="793"/>
    </location>
    <ligand>
        <name>beta-D-fructose 2,6-bisphosphate</name>
        <dbReference type="ChEBI" id="CHEBI:58579"/>
        <note>allosteric activator; ligand shared between dimeric partners</note>
    </ligand>
</feature>
<dbReference type="GeneID" id="43589230"/>
<feature type="binding site" description="in other chain" evidence="14">
    <location>
        <position position="631"/>
    </location>
    <ligand>
        <name>beta-D-fructose 2,6-bisphosphate</name>
        <dbReference type="ChEBI" id="CHEBI:58579"/>
        <note>allosteric activator; ligand shared between dimeric partners</note>
    </ligand>
</feature>
<evidence type="ECO:0000256" key="2">
    <source>
        <dbReference type="ARBA" id="ARBA00004496"/>
    </source>
</evidence>
<evidence type="ECO:0000256" key="14">
    <source>
        <dbReference type="HAMAP-Rule" id="MF_03184"/>
    </source>
</evidence>
<dbReference type="GO" id="GO:0006002">
    <property type="term" value="P:fructose 6-phosphate metabolic process"/>
    <property type="evidence" value="ECO:0007669"/>
    <property type="project" value="InterPro"/>
</dbReference>
<dbReference type="GO" id="GO:0003872">
    <property type="term" value="F:6-phosphofructokinase activity"/>
    <property type="evidence" value="ECO:0007669"/>
    <property type="project" value="UniProtKB-UniRule"/>
</dbReference>
<feature type="binding site" description="in other chain" evidence="14">
    <location>
        <position position="902"/>
    </location>
    <ligand>
        <name>beta-D-fructose 2,6-bisphosphate</name>
        <dbReference type="ChEBI" id="CHEBI:58579"/>
        <note>allosteric activator; ligand shared between dimeric partners</note>
    </ligand>
</feature>
<keyword evidence="9 14" id="KW-0418">Kinase</keyword>
<dbReference type="EMBL" id="CP144061">
    <property type="protein sequence ID" value="WWD21533.1"/>
    <property type="molecule type" value="Genomic_DNA"/>
</dbReference>
<keyword evidence="7 14" id="KW-0479">Metal-binding</keyword>
<evidence type="ECO:0000256" key="10">
    <source>
        <dbReference type="ARBA" id="ARBA00022840"/>
    </source>
</evidence>
<dbReference type="PROSITE" id="PS00433">
    <property type="entry name" value="PHOSPHOFRUCTOKINASE"/>
    <property type="match status" value="2"/>
</dbReference>
<keyword evidence="11 14" id="KW-0460">Magnesium</keyword>
<feature type="binding site" evidence="14">
    <location>
        <position position="819"/>
    </location>
    <ligand>
        <name>beta-D-fructose 2,6-bisphosphate</name>
        <dbReference type="ChEBI" id="CHEBI:58579"/>
        <note>allosteric activator; ligand shared between dimeric partners</note>
    </ligand>
</feature>
<gene>
    <name evidence="18" type="ORF">CI109_106019</name>
</gene>
<sequence length="929" mass="99604">MSPTSNHSDGVDQAHVHTKDLEGVTEDEYLDGGVDSEEPAPAPAGGAEKRQKKIAVLTSGGDSAGMNAAVRAVVRQAIARGCQAYIIREGWEGLVRGNTSEPTPAPTRPSSAVQSPVLGPTSNSKSVSFSSLPPSKQIELDAAAAAAALDADHVDLGNGVEYTSADEVAPLSDAPLSFGFGGLLRDGAGEGDLEEMAAHGMQNVVVADEVDEQGRSLKGRYIVRVGWDDVRGWLGEGGTLIGSSRCPSFRTREGRLQAAHNLIKYGIDCLAVCGGDGSLTGADKLRGEWPSLVEELYNEGKIDDAQKVAFGHLNIVGLVGSIDNDMSMTDLTIGALTALHRICESIDSISSTASSHSRAFVIEVMGRHCGWLALLAGIATGADFIFIPENPPATEDWETEMCDLLKSHRSVGKRKSIVIVAEGALDRNLKAIKPDYVKKILVDRLGLDTRVTTLGHTQRGGVPCAYDRILPTLQGVQAVQALLDATPETPSYMIGTQENKIIKVPLLEAVAQTQAVAAAIEHKDFAKAMSYRDSEFQEMLQAFNISSSLAISQHVPKDKRLRIGLIHVGAPAGGMNAATRQAVRFCHNRGHTPVAIYNGFEGLLDDNVAELSWLRVDTWTTRGGSELGTNRSLPSIDIGNVAAGFQRHGLDALLVVGGFEAFHSVLIMEQNRANYPSFQIPMIHLPATISNNVPLTDFSLGSDTSLNALVDACDAIKQSASASRNRVFVVETQGGMSGYIATMGALATGAVLVYTPEDGISLSVLQEDVEFLRKRYQLDVKGKSEGRLVIKSEKSSHIYTTEVLTKIFKEEGKELFDARSASLGHTLQGGVPSPLDRTRAARLSLRCMQFLEQHGTPNAQAAHKGKTRKYSTETATMIAIRGSKIVYATMDEVLKVTDMKLRRGKMEWWSDIKRLAEVMGGRSGLIASG</sequence>
<evidence type="ECO:0000256" key="11">
    <source>
        <dbReference type="ARBA" id="ARBA00022842"/>
    </source>
</evidence>
<dbReference type="Proteomes" id="UP000322225">
    <property type="component" value="Chromosome 11"/>
</dbReference>
<evidence type="ECO:0000256" key="9">
    <source>
        <dbReference type="ARBA" id="ARBA00022777"/>
    </source>
</evidence>
<feature type="compositionally biased region" description="Polar residues" evidence="16">
    <location>
        <begin position="97"/>
        <end position="114"/>
    </location>
</feature>
<evidence type="ECO:0000256" key="12">
    <source>
        <dbReference type="ARBA" id="ARBA00023152"/>
    </source>
</evidence>
<dbReference type="OrthoDB" id="537915at2759"/>
<comment type="subcellular location">
    <subcellularLocation>
        <location evidence="2 14">Cytoplasm</location>
    </subcellularLocation>
</comment>
<feature type="binding site" evidence="14">
    <location>
        <position position="61"/>
    </location>
    <ligand>
        <name>ATP</name>
        <dbReference type="ChEBI" id="CHEBI:30616"/>
    </ligand>
</feature>
<evidence type="ECO:0000313" key="18">
    <source>
        <dbReference type="EMBL" id="WWD21533.1"/>
    </source>
</evidence>
<feature type="binding site" evidence="14">
    <location>
        <position position="726"/>
    </location>
    <ligand>
        <name>beta-D-fructose 2,6-bisphosphate</name>
        <dbReference type="ChEBI" id="CHEBI:58579"/>
        <note>allosteric activator; ligand shared between dimeric partners</note>
    </ligand>
</feature>
<dbReference type="GO" id="GO:0070095">
    <property type="term" value="F:fructose-6-phosphate binding"/>
    <property type="evidence" value="ECO:0007669"/>
    <property type="project" value="TreeGrafter"/>
</dbReference>
<dbReference type="FunFam" id="3.40.50.460:FF:000008">
    <property type="entry name" value="ATP-dependent 6-phosphofructokinase"/>
    <property type="match status" value="1"/>
</dbReference>
<dbReference type="InterPro" id="IPR022953">
    <property type="entry name" value="ATP_PFK"/>
</dbReference>